<evidence type="ECO:0000313" key="2">
    <source>
        <dbReference type="EMBL" id="MXQ66324.1"/>
    </source>
</evidence>
<evidence type="ECO:0000313" key="3">
    <source>
        <dbReference type="Proteomes" id="UP000431901"/>
    </source>
</evidence>
<evidence type="ECO:0000256" key="1">
    <source>
        <dbReference type="SAM" id="MobiDB-lite"/>
    </source>
</evidence>
<comment type="caution">
    <text evidence="2">The sequence shown here is derived from an EMBL/GenBank/DDBJ whole genome shotgun (WGS) entry which is preliminary data.</text>
</comment>
<organism evidence="2 3">
    <name type="scientific">Actinomadura rayongensis</name>
    <dbReference type="NCBI Taxonomy" id="1429076"/>
    <lineage>
        <taxon>Bacteria</taxon>
        <taxon>Bacillati</taxon>
        <taxon>Actinomycetota</taxon>
        <taxon>Actinomycetes</taxon>
        <taxon>Streptosporangiales</taxon>
        <taxon>Thermomonosporaceae</taxon>
        <taxon>Actinomadura</taxon>
    </lineage>
</organism>
<dbReference type="Proteomes" id="UP000431901">
    <property type="component" value="Unassembled WGS sequence"/>
</dbReference>
<sequence length="413" mass="45260">MDRERVIATDTPAETLPDIVPDAGPPAGHPAARELTAITAVQDGPPHRLWLDEDAGLLLHLAPGAPALRRIPVRDPGWNRTLAALMERPLERLAAPGRNYRGRAQAAADLGALADLFRARLVRLRAARDDPAAIVRAALDQIARARDEEDRARRRAFLGWYLRHACGDGPDAVAAAAAVVGDEPVGALLTAWPDYCAEVKAMVADDDDDLDEWPAARRRALRRYHEFRTVGRRLDGARVAALRAAVPDADVGPGRLLFDRMIDPDREDLGWDPGRVFGDGFDAGLSFDQRGPRSVRFRLPGALARRVEPYRILFGVALAMRDGDVLVELERYEEDRETEYAGTDPAPWLAELLPLRAALLDGDLRALHLAWAHGAQEGHNRDRAVRPAGAPALDPDAFTPELHALDRFLNAAP</sequence>
<dbReference type="RefSeq" id="WP_161104532.1">
    <property type="nucleotide sequence ID" value="NZ_JBHLYI010000007.1"/>
</dbReference>
<gene>
    <name evidence="2" type="ORF">GQ466_20100</name>
</gene>
<dbReference type="EMBL" id="WUTW01000004">
    <property type="protein sequence ID" value="MXQ66324.1"/>
    <property type="molecule type" value="Genomic_DNA"/>
</dbReference>
<name>A0A6I4WH47_9ACTN</name>
<dbReference type="AlphaFoldDB" id="A0A6I4WH47"/>
<reference evidence="2 3" key="1">
    <citation type="submission" date="2019-12" db="EMBL/GenBank/DDBJ databases">
        <title>Nocardia macrotermitis sp. nov. and Nocardia aurantia sp. nov., isolated from the gut of the fungus growing-termite Macrotermes natalensis.</title>
        <authorList>
            <person name="Christine B."/>
            <person name="Rene B."/>
        </authorList>
    </citation>
    <scope>NUCLEOTIDE SEQUENCE [LARGE SCALE GENOMIC DNA]</scope>
    <source>
        <strain evidence="2 3">DSM 102126</strain>
    </source>
</reference>
<proteinExistence type="predicted"/>
<accession>A0A6I4WH47</accession>
<protein>
    <submittedName>
        <fullName evidence="2">Uncharacterized protein</fullName>
    </submittedName>
</protein>
<keyword evidence="3" id="KW-1185">Reference proteome</keyword>
<feature type="region of interest" description="Disordered" evidence="1">
    <location>
        <begin position="1"/>
        <end position="28"/>
    </location>
</feature>